<evidence type="ECO:0000313" key="2">
    <source>
        <dbReference type="Proteomes" id="UP000324222"/>
    </source>
</evidence>
<keyword evidence="2" id="KW-1185">Reference proteome</keyword>
<gene>
    <name evidence="1" type="ORF">E2C01_028844</name>
</gene>
<dbReference type="Proteomes" id="UP000324222">
    <property type="component" value="Unassembled WGS sequence"/>
</dbReference>
<sequence>MKYNIKQIQYNNVTEDSQESAQQENAAQRAAQDGWHTLIISVRIRVVFMSPLLISVSPSS</sequence>
<name>A0A5B7EML5_PORTR</name>
<protein>
    <submittedName>
        <fullName evidence="1">Uncharacterized protein</fullName>
    </submittedName>
</protein>
<organism evidence="1 2">
    <name type="scientific">Portunus trituberculatus</name>
    <name type="common">Swimming crab</name>
    <name type="synonym">Neptunus trituberculatus</name>
    <dbReference type="NCBI Taxonomy" id="210409"/>
    <lineage>
        <taxon>Eukaryota</taxon>
        <taxon>Metazoa</taxon>
        <taxon>Ecdysozoa</taxon>
        <taxon>Arthropoda</taxon>
        <taxon>Crustacea</taxon>
        <taxon>Multicrustacea</taxon>
        <taxon>Malacostraca</taxon>
        <taxon>Eumalacostraca</taxon>
        <taxon>Eucarida</taxon>
        <taxon>Decapoda</taxon>
        <taxon>Pleocyemata</taxon>
        <taxon>Brachyura</taxon>
        <taxon>Eubrachyura</taxon>
        <taxon>Portunoidea</taxon>
        <taxon>Portunidae</taxon>
        <taxon>Portuninae</taxon>
        <taxon>Portunus</taxon>
    </lineage>
</organism>
<dbReference type="AlphaFoldDB" id="A0A5B7EML5"/>
<comment type="caution">
    <text evidence="1">The sequence shown here is derived from an EMBL/GenBank/DDBJ whole genome shotgun (WGS) entry which is preliminary data.</text>
</comment>
<evidence type="ECO:0000313" key="1">
    <source>
        <dbReference type="EMBL" id="MPC35422.1"/>
    </source>
</evidence>
<accession>A0A5B7EML5</accession>
<dbReference type="EMBL" id="VSRR010003272">
    <property type="protein sequence ID" value="MPC35422.1"/>
    <property type="molecule type" value="Genomic_DNA"/>
</dbReference>
<reference evidence="1 2" key="1">
    <citation type="submission" date="2019-05" db="EMBL/GenBank/DDBJ databases">
        <title>Another draft genome of Portunus trituberculatus and its Hox gene families provides insights of decapod evolution.</title>
        <authorList>
            <person name="Jeong J.-H."/>
            <person name="Song I."/>
            <person name="Kim S."/>
            <person name="Choi T."/>
            <person name="Kim D."/>
            <person name="Ryu S."/>
            <person name="Kim W."/>
        </authorList>
    </citation>
    <scope>NUCLEOTIDE SEQUENCE [LARGE SCALE GENOMIC DNA]</scope>
    <source>
        <tissue evidence="1">Muscle</tissue>
    </source>
</reference>
<proteinExistence type="predicted"/>